<feature type="region of interest" description="Disordered" evidence="2">
    <location>
        <begin position="91"/>
        <end position="113"/>
    </location>
</feature>
<dbReference type="InterPro" id="IPR000644">
    <property type="entry name" value="CBS_dom"/>
</dbReference>
<keyword evidence="1" id="KW-0129">CBS domain</keyword>
<sequence>MQGDVGNDSEGVAMRRKQAWKEVWSSLIATVFPTDTLLAALRKMERHQVRLLGVVGEGGGLLGLVSEEHILAAWRGDPLAPVSGVMARAGAPGEARAGGRRLRLQGAQPHGAG</sequence>
<dbReference type="PROSITE" id="PS51371">
    <property type="entry name" value="CBS"/>
    <property type="match status" value="1"/>
</dbReference>
<organism evidence="4 5">
    <name type="scientific">Myxococcus xanthus</name>
    <dbReference type="NCBI Taxonomy" id="34"/>
    <lineage>
        <taxon>Bacteria</taxon>
        <taxon>Pseudomonadati</taxon>
        <taxon>Myxococcota</taxon>
        <taxon>Myxococcia</taxon>
        <taxon>Myxococcales</taxon>
        <taxon>Cystobacterineae</taxon>
        <taxon>Myxococcaceae</taxon>
        <taxon>Myxococcus</taxon>
    </lineage>
</organism>
<evidence type="ECO:0000259" key="3">
    <source>
        <dbReference type="PROSITE" id="PS51371"/>
    </source>
</evidence>
<proteinExistence type="predicted"/>
<gene>
    <name evidence="4" type="ORF">BHS09_02300</name>
</gene>
<dbReference type="Pfam" id="PF00571">
    <property type="entry name" value="CBS"/>
    <property type="match status" value="1"/>
</dbReference>
<dbReference type="Gene3D" id="3.10.580.10">
    <property type="entry name" value="CBS-domain"/>
    <property type="match status" value="1"/>
</dbReference>
<accession>A0AAE6FVD6</accession>
<feature type="compositionally biased region" description="Low complexity" evidence="2">
    <location>
        <begin position="104"/>
        <end position="113"/>
    </location>
</feature>
<reference evidence="4 5" key="1">
    <citation type="journal article" date="2019" name="Science">
        <title>Social genes are selection hotspots in kin groups of a soil microbe.</title>
        <authorList>
            <person name="Wielgoss S."/>
            <person name="Wolfensberger R."/>
            <person name="Sun L."/>
            <person name="Fiegna F."/>
            <person name="Velicer G.J."/>
        </authorList>
    </citation>
    <scope>NUCLEOTIDE SEQUENCE [LARGE SCALE GENOMIC DNA]</scope>
    <source>
        <strain evidence="4 5">MC3.5.9c15</strain>
    </source>
</reference>
<protein>
    <recommendedName>
        <fullName evidence="3">CBS domain-containing protein</fullName>
    </recommendedName>
</protein>
<evidence type="ECO:0000313" key="5">
    <source>
        <dbReference type="Proteomes" id="UP000320179"/>
    </source>
</evidence>
<dbReference type="AlphaFoldDB" id="A0AAE6FVD6"/>
<feature type="domain" description="CBS" evidence="3">
    <location>
        <begin position="24"/>
        <end position="82"/>
    </location>
</feature>
<dbReference type="SUPFAM" id="SSF54631">
    <property type="entry name" value="CBS-domain pair"/>
    <property type="match status" value="1"/>
</dbReference>
<evidence type="ECO:0000256" key="1">
    <source>
        <dbReference type="PROSITE-ProRule" id="PRU00703"/>
    </source>
</evidence>
<dbReference type="EMBL" id="CP017174">
    <property type="protein sequence ID" value="QDE65928.1"/>
    <property type="molecule type" value="Genomic_DNA"/>
</dbReference>
<dbReference type="InterPro" id="IPR046342">
    <property type="entry name" value="CBS_dom_sf"/>
</dbReference>
<evidence type="ECO:0000256" key="2">
    <source>
        <dbReference type="SAM" id="MobiDB-lite"/>
    </source>
</evidence>
<name>A0AAE6FVD6_MYXXA</name>
<dbReference type="Proteomes" id="UP000320179">
    <property type="component" value="Chromosome"/>
</dbReference>
<evidence type="ECO:0000313" key="4">
    <source>
        <dbReference type="EMBL" id="QDE65928.1"/>
    </source>
</evidence>